<evidence type="ECO:0000313" key="2">
    <source>
        <dbReference type="Proteomes" id="UP001152531"/>
    </source>
</evidence>
<dbReference type="EMBL" id="CALSDN010000020">
    <property type="protein sequence ID" value="CAH6723797.1"/>
    <property type="molecule type" value="Genomic_DNA"/>
</dbReference>
<name>A0ACA9YFC9_9ASCO</name>
<evidence type="ECO:0000313" key="1">
    <source>
        <dbReference type="EMBL" id="CAH6723797.1"/>
    </source>
</evidence>
<sequence>MYEKFNLQPNLKPIDHLYESRLRQFINTGGQYPSLNLPKFYDLERFDIPDLKVWKVPDSPEGNAPTGTNRPLFKDIDFDSIEWQNAKKGDNFGPSWKTFWFKFTIEIPEKWLKLGQEIDLEWDCNNEGMIYNESGLPLQAFSGGGERTIFKFPDEYLTAKPQIFYLEISCNGMFGISQDGNVDPNRYFNLSRADVLLPNLDARGLYYDFWILSDAARELPSGWQKYQAADICNKIMNTFDPEDVESIKPCRELAATLLSKDISSDKVFSVLPNENSANPIDVYAVGNCHIDTAWLWPFAETKRKIVRSWTSQIKIAEEYPEYIFVASQMQQFKWLKMYHPEIFKKVKEKFTTNQFLPIGGSWVENDTNLPNGESLIRQFLLGQRFQINEFGLPSTIYWLPDTFGYSSQIPQICQTAGIEKFLTQKLSWNNINSFPLSTFNWAGIDGSQVLVHMPPANTYTALANFGDIVRSQHQHKNMRDVPTGLLLYGRGDGGGGPTEEMIEKIRRTRGFANKTNAIPTAHLGKTVEDFYEDVMEKSNGGNSLPTWRGEIYLEFHRGTYTTQADVKKWVRQLEIKVHDLEYIATLASVKHGYKYPAKEIREIWEDLCLCQFHDVIPGSCIGMVYYDEVKPMLKDNLLKAEKLIDDTLESLKGETTFFNSLPWERNELVEVEGSTFNDVKATKINDKYYMSVNSRSGPNEIKYPASVSSKEGIYTLSNELLKAEIDDNGVIRSIYDIKNDREIIDTTENKQSSGGGNQLLLFDDEPLTFEAWDTEIYSLEKFKFLKGGKVTNVTNNSLKSSITVKHEISKESSIETEISIEGLSSEFNSNNYIKFKCNVEWHEFYKFLKVQFPTTIYTAQEANYETQFGITKRPTHYNTTWDAAKFEVCHHKFMDLSEYNYGVSVINNCKYGASIHGNLMRLSLLRSPKAPDNIADMGSHEFEYAIYPHAGYLGVDTVKLAYNFNYKLDKLMKGDLTDLVKIKSKSIILSQLKRSEDDEEISLEENIATKNKGSKSFIIRCYESLGGKDKATITVDLPISKVLKVDSLENKLSEIEFSGNSFDIQLRGFEITSYKVIL</sequence>
<accession>A0ACA9YFC9</accession>
<dbReference type="Proteomes" id="UP001152531">
    <property type="component" value="Unassembled WGS sequence"/>
</dbReference>
<protein>
    <submittedName>
        <fullName evidence="1">Alpha-mannosidase</fullName>
    </submittedName>
</protein>
<proteinExistence type="predicted"/>
<organism evidence="1 2">
    <name type="scientific">[Candida] jaroonii</name>
    <dbReference type="NCBI Taxonomy" id="467808"/>
    <lineage>
        <taxon>Eukaryota</taxon>
        <taxon>Fungi</taxon>
        <taxon>Dikarya</taxon>
        <taxon>Ascomycota</taxon>
        <taxon>Saccharomycotina</taxon>
        <taxon>Pichiomycetes</taxon>
        <taxon>Debaryomycetaceae</taxon>
        <taxon>Yamadazyma</taxon>
    </lineage>
</organism>
<gene>
    <name evidence="1" type="ORF">CLIB1444_20S00958</name>
</gene>
<keyword evidence="2" id="KW-1185">Reference proteome</keyword>
<reference evidence="1" key="1">
    <citation type="submission" date="2022-06" db="EMBL/GenBank/DDBJ databases">
        <authorList>
            <person name="Legras J.-L."/>
            <person name="Devillers H."/>
            <person name="Grondin C."/>
        </authorList>
    </citation>
    <scope>NUCLEOTIDE SEQUENCE</scope>
    <source>
        <strain evidence="1">CLIB 1444</strain>
    </source>
</reference>
<comment type="caution">
    <text evidence="1">The sequence shown here is derived from an EMBL/GenBank/DDBJ whole genome shotgun (WGS) entry which is preliminary data.</text>
</comment>